<dbReference type="Gene3D" id="1.10.12.10">
    <property type="entry name" value="Lyase 2-enoyl-coa Hydratase, Chain A, domain 2"/>
    <property type="match status" value="1"/>
</dbReference>
<dbReference type="SUPFAM" id="SSF52096">
    <property type="entry name" value="ClpP/crotonase"/>
    <property type="match status" value="1"/>
</dbReference>
<accession>A0A6J7CYZ7</accession>
<dbReference type="AlphaFoldDB" id="A0A6J7CYZ7"/>
<dbReference type="InterPro" id="IPR014748">
    <property type="entry name" value="Enoyl-CoA_hydra_C"/>
</dbReference>
<comment type="similarity">
    <text evidence="1">Belongs to the enoyl-CoA hydratase/isomerase family.</text>
</comment>
<dbReference type="EMBL" id="CAFBLP010000006">
    <property type="protein sequence ID" value="CAB4863256.1"/>
    <property type="molecule type" value="Genomic_DNA"/>
</dbReference>
<dbReference type="PANTHER" id="PTHR43802:SF1">
    <property type="entry name" value="IP11341P-RELATED"/>
    <property type="match status" value="1"/>
</dbReference>
<protein>
    <submittedName>
        <fullName evidence="2">Unannotated protein</fullName>
    </submittedName>
</protein>
<dbReference type="InterPro" id="IPR001753">
    <property type="entry name" value="Enoyl-CoA_hydra/iso"/>
</dbReference>
<evidence type="ECO:0000313" key="2">
    <source>
        <dbReference type="EMBL" id="CAB4863256.1"/>
    </source>
</evidence>
<name>A0A6J7CYZ7_9ZZZZ</name>
<evidence type="ECO:0000256" key="1">
    <source>
        <dbReference type="ARBA" id="ARBA00005254"/>
    </source>
</evidence>
<dbReference type="Pfam" id="PF00378">
    <property type="entry name" value="ECH_1"/>
    <property type="match status" value="1"/>
</dbReference>
<organism evidence="2">
    <name type="scientific">freshwater metagenome</name>
    <dbReference type="NCBI Taxonomy" id="449393"/>
    <lineage>
        <taxon>unclassified sequences</taxon>
        <taxon>metagenomes</taxon>
        <taxon>ecological metagenomes</taxon>
    </lineage>
</organism>
<dbReference type="InterPro" id="IPR029045">
    <property type="entry name" value="ClpP/crotonase-like_dom_sf"/>
</dbReference>
<sequence>MRADPVQIAVADGVAVITLNRPEKRNAVNGEMIAALCGAYAACDADNDVRVVVLTGAGSAFCAGADLSPGRSPFGAVSDDDGFKSSPVRPRAWEVRKPVIAAINGAAIGIGLSLALQADLRIVATDARLAVLQTRRGVVPDAQSHWVLPRLVGTARAAELLIAGRAITGAQAALWGLANEAVVADTVLAVAMAWATDIAVNVSPLSAAMSKRIMWRGLAEGPEGVDTMERDAHIVLMGRPDAIEGGRAFAEKRQPAWTSSVPADWPYTEV</sequence>
<gene>
    <name evidence="2" type="ORF">UFOPK3376_00389</name>
</gene>
<proteinExistence type="inferred from homology"/>
<dbReference type="PANTHER" id="PTHR43802">
    <property type="entry name" value="ENOYL-COA HYDRATASE"/>
    <property type="match status" value="1"/>
</dbReference>
<reference evidence="2" key="1">
    <citation type="submission" date="2020-05" db="EMBL/GenBank/DDBJ databases">
        <authorList>
            <person name="Chiriac C."/>
            <person name="Salcher M."/>
            <person name="Ghai R."/>
            <person name="Kavagutti S V."/>
        </authorList>
    </citation>
    <scope>NUCLEOTIDE SEQUENCE</scope>
</reference>
<dbReference type="CDD" id="cd06558">
    <property type="entry name" value="crotonase-like"/>
    <property type="match status" value="1"/>
</dbReference>
<dbReference type="Gene3D" id="3.90.226.10">
    <property type="entry name" value="2-enoyl-CoA Hydratase, Chain A, domain 1"/>
    <property type="match status" value="1"/>
</dbReference>